<feature type="domain" description="RadC-like JAB" evidence="3">
    <location>
        <begin position="190"/>
        <end position="297"/>
    </location>
</feature>
<evidence type="ECO:0000313" key="5">
    <source>
        <dbReference type="Proteomes" id="UP000594195"/>
    </source>
</evidence>
<keyword evidence="1" id="KW-0645">Protease</keyword>
<dbReference type="InterPro" id="IPR001405">
    <property type="entry name" value="UPF0758"/>
</dbReference>
<dbReference type="GO" id="GO:0008237">
    <property type="term" value="F:metallopeptidase activity"/>
    <property type="evidence" value="ECO:0007669"/>
    <property type="project" value="UniProtKB-KW"/>
</dbReference>
<protein>
    <recommendedName>
        <fullName evidence="3">RadC-like JAB domain-containing protein</fullName>
    </recommendedName>
</protein>
<name>A0A7M2Y7L8_9FLAO</name>
<dbReference type="AlphaFoldDB" id="A0A7M2Y7L8"/>
<keyword evidence="1" id="KW-0378">Hydrolase</keyword>
<dbReference type="Gene3D" id="3.40.140.10">
    <property type="entry name" value="Cytidine Deaminase, domain 2"/>
    <property type="match status" value="1"/>
</dbReference>
<dbReference type="KEGG" id="kfa:Q73A0000_05285"/>
<organism evidence="4 5">
    <name type="scientific">Kaistella flava</name>
    <name type="common">ex Peng et al. 2021</name>
    <dbReference type="NCBI Taxonomy" id="2038776"/>
    <lineage>
        <taxon>Bacteria</taxon>
        <taxon>Pseudomonadati</taxon>
        <taxon>Bacteroidota</taxon>
        <taxon>Flavobacteriia</taxon>
        <taxon>Flavobacteriales</taxon>
        <taxon>Weeksellaceae</taxon>
        <taxon>Chryseobacterium group</taxon>
        <taxon>Kaistella</taxon>
    </lineage>
</organism>
<keyword evidence="5" id="KW-1185">Reference proteome</keyword>
<dbReference type="RefSeq" id="WP_193813036.1">
    <property type="nucleotide sequence ID" value="NZ_CP040442.1"/>
</dbReference>
<dbReference type="PROSITE" id="PS01302">
    <property type="entry name" value="UPF0758"/>
    <property type="match status" value="1"/>
</dbReference>
<evidence type="ECO:0000259" key="3">
    <source>
        <dbReference type="Pfam" id="PF04002"/>
    </source>
</evidence>
<dbReference type="PANTHER" id="PTHR30471:SF3">
    <property type="entry name" value="UPF0758 PROTEIN YEES-RELATED"/>
    <property type="match status" value="1"/>
</dbReference>
<proteinExistence type="predicted"/>
<dbReference type="Proteomes" id="UP000594195">
    <property type="component" value="Chromosome"/>
</dbReference>
<dbReference type="InterPro" id="IPR025657">
    <property type="entry name" value="RadC_JAB"/>
</dbReference>
<accession>A0A7M2Y7L8</accession>
<dbReference type="EMBL" id="CP040442">
    <property type="protein sequence ID" value="QOW09819.1"/>
    <property type="molecule type" value="Genomic_DNA"/>
</dbReference>
<evidence type="ECO:0000313" key="4">
    <source>
        <dbReference type="EMBL" id="QOW09819.1"/>
    </source>
</evidence>
<feature type="region of interest" description="Disordered" evidence="2">
    <location>
        <begin position="738"/>
        <end position="763"/>
    </location>
</feature>
<dbReference type="Pfam" id="PF04002">
    <property type="entry name" value="RadC"/>
    <property type="match status" value="1"/>
</dbReference>
<dbReference type="InterPro" id="IPR020891">
    <property type="entry name" value="UPF0758_CS"/>
</dbReference>
<dbReference type="PANTHER" id="PTHR30471">
    <property type="entry name" value="DNA REPAIR PROTEIN RADC"/>
    <property type="match status" value="1"/>
</dbReference>
<sequence length="763" mass="87237">MSVTLEIGKYNEQIESAGFQKMEFSDIDEAIANLEFMKMGFNYFKTGESLIVRLEEGKKPHLIDYDAVVPIQEIRKELEDKYHPNLTQNEKEVQSIAREAKTKISANSNFIFEEDETTRYAKTSSGEKLPFKLFNPNETGAGSNLLREPENSLQSNDFALVERRFAENKSLQLFGNEKIGSIDDVAWLFKALEDEAVEHAFLVYDFEDKGYFVQHISTGTFDAAFVDNRLLIGNVLEVKPKEITLVHNHPSGNLKVSKADKDCIIKLKKALEDSNIRVNNGVIINLRSGKYVVFDENETENIDMKSNPQSFKEIQPYSFSKQVLVENYQPVKITSSTDIAKFITSQKFGISDKTELLVLNNQLNIVGKFIMPPDNQLDFIIGKVAKFGGSKCILYGNNITPEQVNAYNKKLHFSGIEILDAILFNSENGRKLYESFADSGVLRTQKEMNGEVNENEITNDYKRSEIIKTIQEKPSRYDTNILSDSGKWADRFREEKKESENKLNHINNQNPKIMETQKEFNQVDYLRNQLKYLGFGEGEQLHNDLESGMNSAEKQFEIKTNSDKALPGNKVDFTLKFNKTESGGVFLNSYHAVLNNKKGEDISQNFPVNRENTFTAKEAVNLLEGRSVKIEFTNPKTEQLEPAFVKLNFAEPKTEKGNYNFQNFYKNYGVDTDQIVAKSNLIFDQPEYRESTIKSLEKGNVVKVKFEIDDQTVEGKAVLNPQYKNLSLYDQDMNRINTNKPLEGLENDNKHEKSNVKEQSIKR</sequence>
<feature type="compositionally biased region" description="Basic and acidic residues" evidence="2">
    <location>
        <begin position="747"/>
        <end position="763"/>
    </location>
</feature>
<evidence type="ECO:0000256" key="2">
    <source>
        <dbReference type="SAM" id="MobiDB-lite"/>
    </source>
</evidence>
<evidence type="ECO:0000256" key="1">
    <source>
        <dbReference type="ARBA" id="ARBA00023049"/>
    </source>
</evidence>
<reference evidence="4 5" key="1">
    <citation type="submission" date="2019-05" db="EMBL/GenBank/DDBJ databases">
        <title>Chryseobacterium sp. isolated from King George Island, maritime Antarctica.</title>
        <authorList>
            <person name="Peng X."/>
        </authorList>
    </citation>
    <scope>NUCLEOTIDE SEQUENCE [LARGE SCALE GENOMIC DNA]</scope>
    <source>
        <strain evidence="4 5">7-3A</strain>
    </source>
</reference>
<keyword evidence="1" id="KW-0482">Metalloprotease</keyword>
<gene>
    <name evidence="4" type="ORF">Q73A0000_05285</name>
</gene>